<proteinExistence type="predicted"/>
<name>G4TYM8_SERID</name>
<reference evidence="1 2" key="1">
    <citation type="journal article" date="2011" name="PLoS Pathog.">
        <title>Endophytic Life Strategies Decoded by Genome and Transcriptome Analyses of the Mutualistic Root Symbiont Piriformospora indica.</title>
        <authorList>
            <person name="Zuccaro A."/>
            <person name="Lahrmann U."/>
            <person name="Guldener U."/>
            <person name="Langen G."/>
            <person name="Pfiffi S."/>
            <person name="Biedenkopf D."/>
            <person name="Wong P."/>
            <person name="Samans B."/>
            <person name="Grimm C."/>
            <person name="Basiewicz M."/>
            <person name="Murat C."/>
            <person name="Martin F."/>
            <person name="Kogel K.H."/>
        </authorList>
    </citation>
    <scope>NUCLEOTIDE SEQUENCE [LARGE SCALE GENOMIC DNA]</scope>
    <source>
        <strain evidence="1 2">DSM 11827</strain>
    </source>
</reference>
<dbReference type="HOGENOM" id="CLU_1845872_0_0_1"/>
<comment type="caution">
    <text evidence="1">The sequence shown here is derived from an EMBL/GenBank/DDBJ whole genome shotgun (WGS) entry which is preliminary data.</text>
</comment>
<evidence type="ECO:0000313" key="1">
    <source>
        <dbReference type="EMBL" id="CCA76421.1"/>
    </source>
</evidence>
<gene>
    <name evidence="1" type="ORF">PIIN_10414</name>
</gene>
<dbReference type="Proteomes" id="UP000007148">
    <property type="component" value="Unassembled WGS sequence"/>
</dbReference>
<dbReference type="AlphaFoldDB" id="G4TYM8"/>
<accession>G4TYM8</accession>
<evidence type="ECO:0000313" key="2">
    <source>
        <dbReference type="Proteomes" id="UP000007148"/>
    </source>
</evidence>
<protein>
    <submittedName>
        <fullName evidence="1">Uncharacterized protein</fullName>
    </submittedName>
</protein>
<dbReference type="EMBL" id="CAFZ01000744">
    <property type="protein sequence ID" value="CCA76421.1"/>
    <property type="molecule type" value="Genomic_DNA"/>
</dbReference>
<sequence length="139" mass="16213">MALSINHLSHPVQWHTIRFEFLRKIDLGHAPAKFARYEGSRLIYHLAAHPDAFPLLKKLKLKPYIEWDIFFIMLESRNSLRKTATSSRLKSVVFTSRIPAEFAELTSRLLRGTKDEVDSLSKYEFSWMGSMEIIQDMSL</sequence>
<dbReference type="InParanoid" id="G4TYM8"/>
<organism evidence="1 2">
    <name type="scientific">Serendipita indica (strain DSM 11827)</name>
    <name type="common">Root endophyte fungus</name>
    <name type="synonym">Piriformospora indica</name>
    <dbReference type="NCBI Taxonomy" id="1109443"/>
    <lineage>
        <taxon>Eukaryota</taxon>
        <taxon>Fungi</taxon>
        <taxon>Dikarya</taxon>
        <taxon>Basidiomycota</taxon>
        <taxon>Agaricomycotina</taxon>
        <taxon>Agaricomycetes</taxon>
        <taxon>Sebacinales</taxon>
        <taxon>Serendipitaceae</taxon>
        <taxon>Serendipita</taxon>
    </lineage>
</organism>
<dbReference type="OrthoDB" id="3062612at2759"/>
<keyword evidence="2" id="KW-1185">Reference proteome</keyword>